<dbReference type="PANTHER" id="PTHR30050:SF4">
    <property type="entry name" value="ATP-BINDING PROTEIN RV3427C IN INSERTION SEQUENCE-RELATED"/>
    <property type="match status" value="1"/>
</dbReference>
<dbReference type="EMBL" id="CP062983">
    <property type="protein sequence ID" value="QPC84659.1"/>
    <property type="molecule type" value="Genomic_DNA"/>
</dbReference>
<dbReference type="AlphaFoldDB" id="A0A7S8IGH9"/>
<name>A0A7S8IGH9_9CHLR</name>
<dbReference type="InterPro" id="IPR003593">
    <property type="entry name" value="AAA+_ATPase"/>
</dbReference>
<accession>A0A7S8IGH9</accession>
<dbReference type="SMART" id="SM00382">
    <property type="entry name" value="AAA"/>
    <property type="match status" value="2"/>
</dbReference>
<evidence type="ECO:0000256" key="1">
    <source>
        <dbReference type="SAM" id="MobiDB-lite"/>
    </source>
</evidence>
<evidence type="ECO:0000313" key="3">
    <source>
        <dbReference type="EMBL" id="QPC84659.1"/>
    </source>
</evidence>
<dbReference type="CDD" id="cd00009">
    <property type="entry name" value="AAA"/>
    <property type="match status" value="2"/>
</dbReference>
<dbReference type="InterPro" id="IPR002611">
    <property type="entry name" value="IstB_ATP-bd"/>
</dbReference>
<feature type="domain" description="AAA+ ATPase" evidence="2">
    <location>
        <begin position="132"/>
        <end position="262"/>
    </location>
</feature>
<evidence type="ECO:0000259" key="2">
    <source>
        <dbReference type="SMART" id="SM00382"/>
    </source>
</evidence>
<feature type="domain" description="AAA+ ATPase" evidence="2">
    <location>
        <begin position="322"/>
        <end position="449"/>
    </location>
</feature>
<dbReference type="RefSeq" id="WP_195172722.1">
    <property type="nucleotide sequence ID" value="NZ_CP062983.1"/>
</dbReference>
<dbReference type="Pfam" id="PF01695">
    <property type="entry name" value="IstB_IS21"/>
    <property type="match status" value="2"/>
</dbReference>
<protein>
    <submittedName>
        <fullName evidence="3">ATP-binding protein</fullName>
    </submittedName>
</protein>
<dbReference type="KEGG" id="pmet:G4Y79_09860"/>
<keyword evidence="3" id="KW-0067">ATP-binding</keyword>
<dbReference type="SUPFAM" id="SSF52540">
    <property type="entry name" value="P-loop containing nucleoside triphosphate hydrolases"/>
    <property type="match status" value="2"/>
</dbReference>
<keyword evidence="4" id="KW-1185">Reference proteome</keyword>
<feature type="region of interest" description="Disordered" evidence="1">
    <location>
        <begin position="1"/>
        <end position="24"/>
    </location>
</feature>
<evidence type="ECO:0000313" key="4">
    <source>
        <dbReference type="Proteomes" id="UP000594468"/>
    </source>
</evidence>
<dbReference type="PANTHER" id="PTHR30050">
    <property type="entry name" value="CHROMOSOMAL REPLICATION INITIATOR PROTEIN DNAA"/>
    <property type="match status" value="1"/>
</dbReference>
<dbReference type="GO" id="GO:0006260">
    <property type="term" value="P:DNA replication"/>
    <property type="evidence" value="ECO:0007669"/>
    <property type="project" value="TreeGrafter"/>
</dbReference>
<organism evidence="3 4">
    <name type="scientific">Phototrophicus methaneseepsis</name>
    <dbReference type="NCBI Taxonomy" id="2710758"/>
    <lineage>
        <taxon>Bacteria</taxon>
        <taxon>Bacillati</taxon>
        <taxon>Chloroflexota</taxon>
        <taxon>Candidatus Thermofontia</taxon>
        <taxon>Phototrophicales</taxon>
        <taxon>Phototrophicaceae</taxon>
        <taxon>Phototrophicus</taxon>
    </lineage>
</organism>
<dbReference type="GO" id="GO:0005524">
    <property type="term" value="F:ATP binding"/>
    <property type="evidence" value="ECO:0007669"/>
    <property type="project" value="UniProtKB-KW"/>
</dbReference>
<keyword evidence="3" id="KW-0547">Nucleotide-binding</keyword>
<reference evidence="3 4" key="1">
    <citation type="submission" date="2020-02" db="EMBL/GenBank/DDBJ databases">
        <authorList>
            <person name="Zheng R.K."/>
            <person name="Sun C.M."/>
        </authorList>
    </citation>
    <scope>NUCLEOTIDE SEQUENCE [LARGE SCALE GENOMIC DNA]</scope>
    <source>
        <strain evidence="4">rifampicinis</strain>
    </source>
</reference>
<dbReference type="InterPro" id="IPR027417">
    <property type="entry name" value="P-loop_NTPase"/>
</dbReference>
<dbReference type="Gene3D" id="3.40.50.300">
    <property type="entry name" value="P-loop containing nucleotide triphosphate hydrolases"/>
    <property type="match status" value="2"/>
</dbReference>
<dbReference type="Proteomes" id="UP000594468">
    <property type="component" value="Chromosome"/>
</dbReference>
<proteinExistence type="predicted"/>
<sequence>MKDFRDLASKMASAMQPENMPTSSIHESAEPAVSCFDPDHPESPCPICGGLGVVKYDVPVMHPRFGKLFRCPNFPVEADRERRERLRKLSNLESFGEKSFSNFEIAPQGYSSVECQSLELAFNGAHNYAQQPDGWLLLEGPYGCGKTHLAAAVGHYRLERGDAVLFITTPDLLDHLRSAFSPRSETTYDELFERVRETDVLILDDLGVENPSEWAKEKLFQLLNHRYSRRLPTIITTNCDLDSLDPRIRSRLLDVQVIRHVKVLAPDYRSQVQNQREQLLSRLPMYSDMTFDNFNVQSNVTREEQHNLVQVAQTAADFARSPRGWLMFMGTYGSGKTHLAASIANHRQLQGDAVMFITVPDLMDYLRTTFSPNSTRSFDELFDAVRNVRLLVLDDMNTDYAKSWAKEKLFQLLDYRYVGKLPTVITTAQALDQMDERILSRLLDTRICKNVAITSRSYAVRMNRR</sequence>
<gene>
    <name evidence="3" type="ORF">G4Y79_09860</name>
</gene>